<evidence type="ECO:0000259" key="8">
    <source>
        <dbReference type="Pfam" id="PF00857"/>
    </source>
</evidence>
<name>A0A6N1NNM5_9VIRU</name>
<keyword evidence="2" id="KW-0662">Pyridine nucleotide biosynthesis</keyword>
<comment type="similarity">
    <text evidence="1">Belongs to the isochorismatase family.</text>
</comment>
<keyword evidence="4" id="KW-0378">Hydrolase</keyword>
<dbReference type="InterPro" id="IPR000868">
    <property type="entry name" value="Isochorismatase-like_dom"/>
</dbReference>
<sequence>MDKIALLVIDMQNDFVSPNGKLFVKDADKIVIPISQLINNYNWGLVVFSQDWHPQKHVSFEIFPPHCVQNTIGADIVSALKFDNIVQTQIKKGYDYWKDSYSAFMDADRVDTGLDQILKSRGIKYIYIVGVAYDYCVYYTAVDGIALGYNVTLLKFLTKSIDPTKENKITDKLTNIGVNIIN</sequence>
<evidence type="ECO:0000313" key="9">
    <source>
        <dbReference type="EMBL" id="QKU35954.1"/>
    </source>
</evidence>
<dbReference type="InterPro" id="IPR052347">
    <property type="entry name" value="Isochorismatase_Nicotinamidase"/>
</dbReference>
<protein>
    <recommendedName>
        <fullName evidence="6">nicotinamidase</fullName>
        <ecNumber evidence="6">3.5.1.19</ecNumber>
    </recommendedName>
    <alternativeName>
        <fullName evidence="7">Nicotinamide deamidase</fullName>
    </alternativeName>
</protein>
<dbReference type="PANTHER" id="PTHR11080:SF2">
    <property type="entry name" value="LD05707P"/>
    <property type="match status" value="1"/>
</dbReference>
<reference evidence="9" key="2">
    <citation type="journal article" date="2018" name="Nat. Commun.">
        <title>Tailed giant Tupanvirus possesses the most complete translational apparatus of the known virosphere.</title>
        <authorList>
            <person name="Abrahao J."/>
            <person name="Silva L."/>
            <person name="Silva L.S."/>
            <person name="Khalil J.Y.B."/>
            <person name="Rodrigues R."/>
            <person name="Arantes T."/>
            <person name="Assis F."/>
            <person name="Boratto P."/>
            <person name="Andrade M."/>
            <person name="Kroon E.G."/>
            <person name="Ribeiro B."/>
            <person name="Bergier I."/>
            <person name="Seligmann H."/>
            <person name="Ghigo E."/>
            <person name="Colson P."/>
            <person name="Levasseur A."/>
            <person name="Kroemer G."/>
            <person name="Raoult D."/>
            <person name="La Scola B."/>
        </authorList>
    </citation>
    <scope>NUCLEOTIDE SEQUENCE [LARGE SCALE GENOMIC DNA]</scope>
    <source>
        <strain evidence="9">Soda lake</strain>
    </source>
</reference>
<dbReference type="GO" id="GO:0008936">
    <property type="term" value="F:nicotinamidase activity"/>
    <property type="evidence" value="ECO:0007669"/>
    <property type="project" value="UniProtKB-EC"/>
</dbReference>
<comment type="pathway">
    <text evidence="5">Cofactor biosynthesis; nicotinate biosynthesis; nicotinate from nicotinamide: step 1/1.</text>
</comment>
<reference evidence="9" key="1">
    <citation type="submission" date="2017-01" db="EMBL/GenBank/DDBJ databases">
        <authorList>
            <person name="Assis F.L."/>
            <person name="Abrahao J.S."/>
            <person name="Silva L."/>
            <person name="Khalil J.B."/>
            <person name="Rodrigues R."/>
            <person name="Silva L.S."/>
            <person name="Arantes T."/>
            <person name="Boratto P."/>
            <person name="Andrade M."/>
            <person name="Kroon E.G."/>
            <person name="Ribeiro B."/>
            <person name="Bergier I."/>
            <person name="Seligmann H."/>
            <person name="Ghigo E."/>
            <person name="Colson P."/>
            <person name="Levasseur A."/>
            <person name="Raoult D."/>
            <person name="Scola B.L."/>
        </authorList>
    </citation>
    <scope>NUCLEOTIDE SEQUENCE</scope>
    <source>
        <strain evidence="9">Soda lake</strain>
    </source>
</reference>
<evidence type="ECO:0000256" key="4">
    <source>
        <dbReference type="ARBA" id="ARBA00022801"/>
    </source>
</evidence>
<evidence type="ECO:0000256" key="5">
    <source>
        <dbReference type="ARBA" id="ARBA00037900"/>
    </source>
</evidence>
<dbReference type="GO" id="GO:0019363">
    <property type="term" value="P:pyridine nucleotide biosynthetic process"/>
    <property type="evidence" value="ECO:0007669"/>
    <property type="project" value="UniProtKB-KW"/>
</dbReference>
<evidence type="ECO:0000256" key="1">
    <source>
        <dbReference type="ARBA" id="ARBA00006336"/>
    </source>
</evidence>
<dbReference type="GeneID" id="80519402"/>
<dbReference type="Pfam" id="PF00857">
    <property type="entry name" value="Isochorismatase"/>
    <property type="match status" value="1"/>
</dbReference>
<evidence type="ECO:0000256" key="3">
    <source>
        <dbReference type="ARBA" id="ARBA00022723"/>
    </source>
</evidence>
<dbReference type="KEGG" id="vg:80519402"/>
<dbReference type="EMBL" id="KY523104">
    <property type="protein sequence ID" value="QKU35954.1"/>
    <property type="molecule type" value="Genomic_DNA"/>
</dbReference>
<dbReference type="PANTHER" id="PTHR11080">
    <property type="entry name" value="PYRAZINAMIDASE/NICOTINAMIDASE"/>
    <property type="match status" value="1"/>
</dbReference>
<dbReference type="GO" id="GO:0046872">
    <property type="term" value="F:metal ion binding"/>
    <property type="evidence" value="ECO:0007669"/>
    <property type="project" value="UniProtKB-KW"/>
</dbReference>
<dbReference type="Gene3D" id="3.40.50.850">
    <property type="entry name" value="Isochorismatase-like"/>
    <property type="match status" value="1"/>
</dbReference>
<evidence type="ECO:0000256" key="2">
    <source>
        <dbReference type="ARBA" id="ARBA00022642"/>
    </source>
</evidence>
<keyword evidence="3" id="KW-0479">Metal-binding</keyword>
<dbReference type="InterPro" id="IPR036380">
    <property type="entry name" value="Isochorismatase-like_sf"/>
</dbReference>
<evidence type="ECO:0000256" key="6">
    <source>
        <dbReference type="ARBA" id="ARBA00039017"/>
    </source>
</evidence>
<evidence type="ECO:0000256" key="7">
    <source>
        <dbReference type="ARBA" id="ARBA00043224"/>
    </source>
</evidence>
<dbReference type="SUPFAM" id="SSF52499">
    <property type="entry name" value="Isochorismatase-like hydrolases"/>
    <property type="match status" value="1"/>
</dbReference>
<dbReference type="RefSeq" id="YP_010782638.1">
    <property type="nucleotide sequence ID" value="NC_075039.1"/>
</dbReference>
<proteinExistence type="inferred from homology"/>
<accession>A0A6N1NNM5</accession>
<organism evidence="9">
    <name type="scientific">Tupanvirus soda lake</name>
    <dbReference type="NCBI Taxonomy" id="2126985"/>
    <lineage>
        <taxon>Viruses</taxon>
        <taxon>Varidnaviria</taxon>
        <taxon>Bamfordvirae</taxon>
        <taxon>Nucleocytoviricota</taxon>
        <taxon>Megaviricetes</taxon>
        <taxon>Imitervirales</taxon>
        <taxon>Mimiviridae</taxon>
        <taxon>Megamimivirinae</taxon>
        <taxon>Tupanvirus</taxon>
        <taxon>Tupanvirus salinum</taxon>
    </lineage>
</organism>
<feature type="domain" description="Isochorismatase-like" evidence="8">
    <location>
        <begin position="5"/>
        <end position="180"/>
    </location>
</feature>
<dbReference type="EC" id="3.5.1.19" evidence="6"/>